<evidence type="ECO:0000313" key="1">
    <source>
        <dbReference type="EMBL" id="PIA27292.1"/>
    </source>
</evidence>
<organism evidence="1 2">
    <name type="scientific">Aquilegia coerulea</name>
    <name type="common">Rocky mountain columbine</name>
    <dbReference type="NCBI Taxonomy" id="218851"/>
    <lineage>
        <taxon>Eukaryota</taxon>
        <taxon>Viridiplantae</taxon>
        <taxon>Streptophyta</taxon>
        <taxon>Embryophyta</taxon>
        <taxon>Tracheophyta</taxon>
        <taxon>Spermatophyta</taxon>
        <taxon>Magnoliopsida</taxon>
        <taxon>Ranunculales</taxon>
        <taxon>Ranunculaceae</taxon>
        <taxon>Thalictroideae</taxon>
        <taxon>Aquilegia</taxon>
    </lineage>
</organism>
<evidence type="ECO:0000313" key="2">
    <source>
        <dbReference type="Proteomes" id="UP000230069"/>
    </source>
</evidence>
<gene>
    <name evidence="1" type="ORF">AQUCO_08100022v1</name>
</gene>
<keyword evidence="2" id="KW-1185">Reference proteome</keyword>
<reference evidence="1 2" key="1">
    <citation type="submission" date="2017-09" db="EMBL/GenBank/DDBJ databases">
        <title>WGS assembly of Aquilegia coerulea Goldsmith.</title>
        <authorList>
            <person name="Hodges S."/>
            <person name="Kramer E."/>
            <person name="Nordborg M."/>
            <person name="Tomkins J."/>
            <person name="Borevitz J."/>
            <person name="Derieg N."/>
            <person name="Yan J."/>
            <person name="Mihaltcheva S."/>
            <person name="Hayes R.D."/>
            <person name="Rokhsar D."/>
        </authorList>
    </citation>
    <scope>NUCLEOTIDE SEQUENCE [LARGE SCALE GENOMIC DNA]</scope>
    <source>
        <strain evidence="2">cv. Goldsmith</strain>
    </source>
</reference>
<dbReference type="EMBL" id="KZ305098">
    <property type="protein sequence ID" value="PIA27292.1"/>
    <property type="molecule type" value="Genomic_DNA"/>
</dbReference>
<dbReference type="InParanoid" id="A0A2G5C7L6"/>
<name>A0A2G5C7L6_AQUCA</name>
<accession>A0A2G5C7L6</accession>
<protein>
    <submittedName>
        <fullName evidence="1">Uncharacterized protein</fullName>
    </submittedName>
</protein>
<proteinExistence type="predicted"/>
<dbReference type="Proteomes" id="UP000230069">
    <property type="component" value="Unassembled WGS sequence"/>
</dbReference>
<sequence length="71" mass="8273">MNSLAPTCFLWIIMNSFTKVHKNCKQEQRSALDFEPYSNFLVHRNVFSGSATQLVTRSNDDLKRSWKNSFS</sequence>
<dbReference type="AlphaFoldDB" id="A0A2G5C7L6"/>